<dbReference type="STRING" id="1266660.A0A1G4K085"/>
<dbReference type="AlphaFoldDB" id="A0A1G4K085"/>
<evidence type="ECO:0000259" key="1">
    <source>
        <dbReference type="Pfam" id="PF02782"/>
    </source>
</evidence>
<dbReference type="GO" id="GO:0019321">
    <property type="term" value="P:pentose metabolic process"/>
    <property type="evidence" value="ECO:0007669"/>
    <property type="project" value="TreeGrafter"/>
</dbReference>
<dbReference type="SUPFAM" id="SSF53067">
    <property type="entry name" value="Actin-like ATPase domain"/>
    <property type="match status" value="2"/>
</dbReference>
<dbReference type="PANTHER" id="PTHR43435:SF1">
    <property type="entry name" value="PROTEIN MPA43"/>
    <property type="match status" value="1"/>
</dbReference>
<sequence length="538" mass="59761">MRIGLGVDLGSTDVRVGAYDLSTDQPIKVVSESVCYYNHGSKRFTQSTHEIMTALFRCVDELAIDINNVESCGVAATCSMAVFSQHSTGKLRPFDVYKLKTSATQNVVFWMDGSAASDAIDVNRRANFEKDFMGGAFIPEMGVPKLRSILHNLRKSEELQNLEVFDLHTYIAYEMANRYDWNASMLSKKPNKNGIGHDGELTGWKDEFYATILALPSNVKIGPTQVNDRPHAVDVTSCIDCYSSYFAISSPTPDKSLTMVAGTSTCYLYASSKDLGCIPGVWGPFTNILDSTSKGNWFVYEAGQSTTGKLLEHLFETHPAAREYVSNRDRLLELIESSIEEIEEESLQSIHLHTKYIFVYGELQGNRTPYCDPDMAGMLIGETTDYSFQDLVFKYAAILEFLAFQTRHVKECLGAEIQDIRVSGSQAVNARLMALISIVNGNIPVKVATANSNLMGVKGAYLMGKAAHLKKNVIDIIATNSTQDSLLTRVSAPSHLHDNHKIKSLLEAKYHIYLDMATTQRKYRSWVNESLTLSKTSS</sequence>
<dbReference type="Gene3D" id="3.30.420.40">
    <property type="match status" value="2"/>
</dbReference>
<proteinExistence type="predicted"/>
<dbReference type="InterPro" id="IPR043129">
    <property type="entry name" value="ATPase_NBD"/>
</dbReference>
<keyword evidence="3" id="KW-1185">Reference proteome</keyword>
<protein>
    <submittedName>
        <fullName evidence="2">LADA_0H02938g1_1</fullName>
    </submittedName>
</protein>
<dbReference type="OrthoDB" id="203824at2759"/>
<evidence type="ECO:0000313" key="2">
    <source>
        <dbReference type="EMBL" id="SCU96823.1"/>
    </source>
</evidence>
<dbReference type="PANTHER" id="PTHR43435">
    <property type="entry name" value="RIBULOKINASE"/>
    <property type="match status" value="1"/>
</dbReference>
<organism evidence="2 3">
    <name type="scientific">Lachancea dasiensis</name>
    <dbReference type="NCBI Taxonomy" id="1072105"/>
    <lineage>
        <taxon>Eukaryota</taxon>
        <taxon>Fungi</taxon>
        <taxon>Dikarya</taxon>
        <taxon>Ascomycota</taxon>
        <taxon>Saccharomycotina</taxon>
        <taxon>Saccharomycetes</taxon>
        <taxon>Saccharomycetales</taxon>
        <taxon>Saccharomycetaceae</taxon>
        <taxon>Lachancea</taxon>
    </lineage>
</organism>
<feature type="domain" description="Carbohydrate kinase FGGY C-terminal" evidence="1">
    <location>
        <begin position="258"/>
        <end position="453"/>
    </location>
</feature>
<gene>
    <name evidence="2" type="ORF">LADA_0H02938G</name>
</gene>
<dbReference type="EMBL" id="LT598461">
    <property type="protein sequence ID" value="SCU96823.1"/>
    <property type="molecule type" value="Genomic_DNA"/>
</dbReference>
<dbReference type="GO" id="GO:0019150">
    <property type="term" value="F:D-ribulokinase activity"/>
    <property type="evidence" value="ECO:0007669"/>
    <property type="project" value="TreeGrafter"/>
</dbReference>
<name>A0A1G4K085_9SACH</name>
<dbReference type="GO" id="GO:0005737">
    <property type="term" value="C:cytoplasm"/>
    <property type="evidence" value="ECO:0007669"/>
    <property type="project" value="TreeGrafter"/>
</dbReference>
<reference evidence="2 3" key="1">
    <citation type="submission" date="2016-03" db="EMBL/GenBank/DDBJ databases">
        <authorList>
            <person name="Devillers H."/>
        </authorList>
    </citation>
    <scope>NUCLEOTIDE SEQUENCE [LARGE SCALE GENOMIC DNA]</scope>
    <source>
        <strain evidence="2">CBS 10888</strain>
    </source>
</reference>
<accession>A0A1G4K085</accession>
<dbReference type="InterPro" id="IPR018485">
    <property type="entry name" value="FGGY_C"/>
</dbReference>
<evidence type="ECO:0000313" key="3">
    <source>
        <dbReference type="Proteomes" id="UP000190274"/>
    </source>
</evidence>
<dbReference type="Pfam" id="PF02782">
    <property type="entry name" value="FGGY_C"/>
    <property type="match status" value="1"/>
</dbReference>
<dbReference type="Proteomes" id="UP000190274">
    <property type="component" value="Chromosome H"/>
</dbReference>